<evidence type="ECO:0000313" key="2">
    <source>
        <dbReference type="EMBL" id="PXF32596.1"/>
    </source>
</evidence>
<comment type="caution">
    <text evidence="2">The sequence shown here is derived from an EMBL/GenBank/DDBJ whole genome shotgun (WGS) entry which is preliminary data.</text>
</comment>
<evidence type="ECO:0000259" key="1">
    <source>
        <dbReference type="Pfam" id="PF00196"/>
    </source>
</evidence>
<dbReference type="Gene3D" id="1.10.10.10">
    <property type="entry name" value="Winged helix-like DNA-binding domain superfamily/Winged helix DNA-binding domain"/>
    <property type="match status" value="1"/>
</dbReference>
<dbReference type="InterPro" id="IPR000792">
    <property type="entry name" value="Tscrpt_reg_LuxR_C"/>
</dbReference>
<gene>
    <name evidence="2" type="ORF">WH50_03565</name>
</gene>
<organism evidence="2 3">
    <name type="scientific">Pokkaliibacter plantistimulans</name>
    <dbReference type="NCBI Taxonomy" id="1635171"/>
    <lineage>
        <taxon>Bacteria</taxon>
        <taxon>Pseudomonadati</taxon>
        <taxon>Pseudomonadota</taxon>
        <taxon>Gammaproteobacteria</taxon>
        <taxon>Oceanospirillales</taxon>
        <taxon>Balneatrichaceae</taxon>
        <taxon>Pokkaliibacter</taxon>
    </lineage>
</organism>
<dbReference type="Pfam" id="PF00196">
    <property type="entry name" value="GerE"/>
    <property type="match status" value="1"/>
</dbReference>
<dbReference type="SUPFAM" id="SSF46894">
    <property type="entry name" value="C-terminal effector domain of the bipartite response regulators"/>
    <property type="match status" value="1"/>
</dbReference>
<dbReference type="InterPro" id="IPR036388">
    <property type="entry name" value="WH-like_DNA-bd_sf"/>
</dbReference>
<name>A0ABX5M277_9GAMM</name>
<protein>
    <recommendedName>
        <fullName evidence="1">HTH luxR-type domain-containing protein</fullName>
    </recommendedName>
</protein>
<keyword evidence="3" id="KW-1185">Reference proteome</keyword>
<dbReference type="InterPro" id="IPR016032">
    <property type="entry name" value="Sig_transdc_resp-reg_C-effctor"/>
</dbReference>
<feature type="domain" description="HTH luxR-type" evidence="1">
    <location>
        <begin position="1"/>
        <end position="44"/>
    </location>
</feature>
<reference evidence="2 3" key="1">
    <citation type="submission" date="2015-03" db="EMBL/GenBank/DDBJ databases">
        <authorList>
            <person name="Krishnan R."/>
            <person name="Midha S."/>
            <person name="Patil P.B."/>
            <person name="Rameshkumar N."/>
        </authorList>
    </citation>
    <scope>NUCLEOTIDE SEQUENCE [LARGE SCALE GENOMIC DNA]</scope>
    <source>
        <strain evidence="2 3">L1E11</strain>
    </source>
</reference>
<sequence length="67" mass="7323">MQVLVHLAQGTANKVIASALDCSLAMVKTHLQHIFRKLEVTARPKTLPCCTAPVTDQRVLTVLDVNI</sequence>
<dbReference type="Proteomes" id="UP000248090">
    <property type="component" value="Unassembled WGS sequence"/>
</dbReference>
<accession>A0ABX5M277</accession>
<dbReference type="EMBL" id="LAPT01000013">
    <property type="protein sequence ID" value="PXF32596.1"/>
    <property type="molecule type" value="Genomic_DNA"/>
</dbReference>
<proteinExistence type="predicted"/>
<evidence type="ECO:0000313" key="3">
    <source>
        <dbReference type="Proteomes" id="UP000248090"/>
    </source>
</evidence>